<dbReference type="OrthoDB" id="4494488at2759"/>
<keyword evidence="1" id="KW-0175">Coiled coil</keyword>
<reference evidence="2 3" key="1">
    <citation type="journal article" date="2018" name="PLoS Genet.">
        <title>Repeat elements organise 3D genome structure and mediate transcription in the filamentous fungus Epichloe festucae.</title>
        <authorList>
            <person name="Winter D.J."/>
            <person name="Ganley A.R.D."/>
            <person name="Young C.A."/>
            <person name="Liachko I."/>
            <person name="Schardl C.L."/>
            <person name="Dupont P.Y."/>
            <person name="Berry D."/>
            <person name="Ram A."/>
            <person name="Scott B."/>
            <person name="Cox M.P."/>
        </authorList>
    </citation>
    <scope>NUCLEOTIDE SEQUENCE [LARGE SCALE GENOMIC DNA]</scope>
    <source>
        <strain evidence="2 3">Fl1</strain>
    </source>
</reference>
<keyword evidence="3" id="KW-1185">Reference proteome</keyword>
<organism evidence="2 3">
    <name type="scientific">Epichloe festucae (strain Fl1)</name>
    <dbReference type="NCBI Taxonomy" id="877507"/>
    <lineage>
        <taxon>Eukaryota</taxon>
        <taxon>Fungi</taxon>
        <taxon>Dikarya</taxon>
        <taxon>Ascomycota</taxon>
        <taxon>Pezizomycotina</taxon>
        <taxon>Sordariomycetes</taxon>
        <taxon>Hypocreomycetidae</taxon>
        <taxon>Hypocreales</taxon>
        <taxon>Clavicipitaceae</taxon>
        <taxon>Epichloe</taxon>
    </lineage>
</organism>
<evidence type="ECO:0000313" key="3">
    <source>
        <dbReference type="Proteomes" id="UP000594364"/>
    </source>
</evidence>
<proteinExistence type="predicted"/>
<evidence type="ECO:0000313" key="2">
    <source>
        <dbReference type="EMBL" id="QPH19779.1"/>
    </source>
</evidence>
<evidence type="ECO:0000256" key="1">
    <source>
        <dbReference type="SAM" id="Coils"/>
    </source>
</evidence>
<dbReference type="AlphaFoldDB" id="A0A7U3Q2E7"/>
<name>A0A7U3Q2E7_EPIFF</name>
<feature type="coiled-coil region" evidence="1">
    <location>
        <begin position="213"/>
        <end position="240"/>
    </location>
</feature>
<dbReference type="SUPFAM" id="SSF58100">
    <property type="entry name" value="Bacterial hemolysins"/>
    <property type="match status" value="1"/>
</dbReference>
<sequence length="428" mass="48653">MSNFNPREPITDPSVFSPRGMYVDNRRGKMRVLGEEEDETKAFIFNSSNMKALNRFLATGRKLQTTRAEYLRWLGIVDDREEITTDLGKELDLLVGTYSSIKKDCVTFKEVTWNRIVNIASDIKTYATMSGNKETTSYYVLMLNFIGQYHEENQKENPDKAQLAELKESIQFTVNAELKKLGELQAEAAEALTGLGNFEKVCETHAVAVEANEMSLERQLEKEGNDITSLKKKIKESEADIIRYQGLIDEENKIIQQTSYYIWLVPIGSAVGLGIALAAKSARDEYMEAMEKVQDIIDEYETKMRTASRLQTNLRHINGQVNGLSQQIGPAINTLQKLQGAWENMETDLKSIKELIDVDTDNIPPMLITRPQLQGIVDEWNELKEYASRYIENAYISDDAKTVTLKEYINELKSAVKTIEAKQKEVKG</sequence>
<accession>A0A7U3Q2E7</accession>
<feature type="coiled-coil region" evidence="1">
    <location>
        <begin position="279"/>
        <end position="310"/>
    </location>
</feature>
<dbReference type="Proteomes" id="UP000594364">
    <property type="component" value="Chromosome 6"/>
</dbReference>
<gene>
    <name evidence="2" type="ORF">C2857_005073</name>
</gene>
<dbReference type="CDD" id="cd22656">
    <property type="entry name" value="ClyA_Cry6Aa-like"/>
    <property type="match status" value="1"/>
</dbReference>
<dbReference type="Gene3D" id="1.20.1170.10">
    <property type="match status" value="1"/>
</dbReference>
<protein>
    <submittedName>
        <fullName evidence="2">Uncharacterized protein</fullName>
    </submittedName>
</protein>
<dbReference type="EMBL" id="CP031390">
    <property type="protein sequence ID" value="QPH19779.1"/>
    <property type="molecule type" value="Genomic_DNA"/>
</dbReference>